<organism evidence="10 11">
    <name type="scientific">Pectinatus cerevisiiphilus</name>
    <dbReference type="NCBI Taxonomy" id="86956"/>
    <lineage>
        <taxon>Bacteria</taxon>
        <taxon>Bacillati</taxon>
        <taxon>Bacillota</taxon>
        <taxon>Negativicutes</taxon>
        <taxon>Selenomonadales</taxon>
        <taxon>Selenomonadaceae</taxon>
        <taxon>Pectinatus</taxon>
    </lineage>
</organism>
<keyword evidence="7 9" id="KW-0472">Membrane</keyword>
<evidence type="ECO:0000256" key="4">
    <source>
        <dbReference type="ARBA" id="ARBA00022448"/>
    </source>
</evidence>
<keyword evidence="11" id="KW-1185">Reference proteome</keyword>
<evidence type="ECO:0000313" key="10">
    <source>
        <dbReference type="EMBL" id="TCS78387.1"/>
    </source>
</evidence>
<dbReference type="Gene3D" id="1.10.3860.10">
    <property type="entry name" value="Sodium:dicarboxylate symporter"/>
    <property type="match status" value="1"/>
</dbReference>
<evidence type="ECO:0000313" key="11">
    <source>
        <dbReference type="Proteomes" id="UP000295188"/>
    </source>
</evidence>
<dbReference type="PANTHER" id="PTHR42865">
    <property type="entry name" value="PROTON/GLUTAMATE-ASPARTATE SYMPORTER"/>
    <property type="match status" value="1"/>
</dbReference>
<dbReference type="InterPro" id="IPR001991">
    <property type="entry name" value="Na-dicarboxylate_symporter"/>
</dbReference>
<evidence type="ECO:0000256" key="5">
    <source>
        <dbReference type="ARBA" id="ARBA00022692"/>
    </source>
</evidence>
<feature type="transmembrane region" description="Helical" evidence="9">
    <location>
        <begin position="221"/>
        <end position="245"/>
    </location>
</feature>
<evidence type="ECO:0000256" key="2">
    <source>
        <dbReference type="ARBA" id="ARBA00006148"/>
    </source>
</evidence>
<proteinExistence type="inferred from homology"/>
<protein>
    <recommendedName>
        <fullName evidence="3">L-cystine uptake protein TcyP</fullName>
    </recommendedName>
    <alternativeName>
        <fullName evidence="8">Transporter of cystine TcyP</fullName>
    </alternativeName>
</protein>
<comment type="caution">
    <text evidence="10">The sequence shown here is derived from an EMBL/GenBank/DDBJ whole genome shotgun (WGS) entry which is preliminary data.</text>
</comment>
<name>A0A4R3K6H5_9FIRM</name>
<comment type="subcellular location">
    <subcellularLocation>
        <location evidence="1">Membrane</location>
        <topology evidence="1">Multi-pass membrane protein</topology>
    </subcellularLocation>
</comment>
<keyword evidence="4" id="KW-0813">Transport</keyword>
<feature type="transmembrane region" description="Helical" evidence="9">
    <location>
        <begin position="257"/>
        <end position="280"/>
    </location>
</feature>
<dbReference type="OrthoDB" id="7778689at2"/>
<evidence type="ECO:0000256" key="7">
    <source>
        <dbReference type="ARBA" id="ARBA00023136"/>
    </source>
</evidence>
<sequence>MVLFNLLFIILMFILLFYLERKKVSFGKRVLLALCIGIVIGTVYQMAYGIQSPIVKATLSWTNIVGNGYIRMLQLIVIPLVLVSIASSILKIKDLKTFRTTGLLIIGILLCTTVIAASVGAFSALGYNLSAVGMPVGDNEITAGQKIETKLDSFQTKPVQEQLVEIIPTNIFYAFTGQNSADTLSVVFIAALIGISILKIRQYKPDSAALLEKFILAVQDIVMEVVDFILRITPYGILALIVKFIATSDFGSILKLLSFVAASYTAIIVMFIIHLLLLALAKYNPLHYIQDAFPVLSFAFISRTSAGTLPLTVNALENKMGVSKGIANLAASFGISIGQNGCAGVYPAMLAVMIAPTVGIDPFTLPFLVKLVFVTALGSLGIAGVGGGATFAALIVLSTMGLPVGLVGLLIAIEPLIDMGRTALNVSDAMVTAIITERIIQKPNL</sequence>
<dbReference type="SUPFAM" id="SSF118215">
    <property type="entry name" value="Proton glutamate symport protein"/>
    <property type="match status" value="1"/>
</dbReference>
<evidence type="ECO:0000256" key="8">
    <source>
        <dbReference type="ARBA" id="ARBA00031293"/>
    </source>
</evidence>
<feature type="transmembrane region" description="Helical" evidence="9">
    <location>
        <begin position="391"/>
        <end position="413"/>
    </location>
</feature>
<comment type="similarity">
    <text evidence="2">Belongs to the dicarboxylate/amino acid:cation symporter (DAACS) (TC 2.A.23) family.</text>
</comment>
<feature type="transmembrane region" description="Helical" evidence="9">
    <location>
        <begin position="6"/>
        <end position="21"/>
    </location>
</feature>
<feature type="transmembrane region" description="Helical" evidence="9">
    <location>
        <begin position="68"/>
        <end position="90"/>
    </location>
</feature>
<feature type="transmembrane region" description="Helical" evidence="9">
    <location>
        <begin position="333"/>
        <end position="355"/>
    </location>
</feature>
<evidence type="ECO:0000256" key="1">
    <source>
        <dbReference type="ARBA" id="ARBA00004141"/>
    </source>
</evidence>
<dbReference type="EMBL" id="SMAA01000010">
    <property type="protein sequence ID" value="TCS78387.1"/>
    <property type="molecule type" value="Genomic_DNA"/>
</dbReference>
<evidence type="ECO:0000256" key="6">
    <source>
        <dbReference type="ARBA" id="ARBA00022989"/>
    </source>
</evidence>
<keyword evidence="5 9" id="KW-0812">Transmembrane</keyword>
<dbReference type="GO" id="GO:0015293">
    <property type="term" value="F:symporter activity"/>
    <property type="evidence" value="ECO:0007669"/>
    <property type="project" value="InterPro"/>
</dbReference>
<dbReference type="GO" id="GO:0015184">
    <property type="term" value="F:L-cystine transmembrane transporter activity"/>
    <property type="evidence" value="ECO:0007669"/>
    <property type="project" value="TreeGrafter"/>
</dbReference>
<dbReference type="PRINTS" id="PR00173">
    <property type="entry name" value="EDTRNSPORT"/>
</dbReference>
<gene>
    <name evidence="10" type="ORF">EDC37_11015</name>
</gene>
<evidence type="ECO:0000256" key="9">
    <source>
        <dbReference type="SAM" id="Phobius"/>
    </source>
</evidence>
<feature type="transmembrane region" description="Helical" evidence="9">
    <location>
        <begin position="102"/>
        <end position="125"/>
    </location>
</feature>
<feature type="transmembrane region" description="Helical" evidence="9">
    <location>
        <begin position="367"/>
        <end position="385"/>
    </location>
</feature>
<feature type="transmembrane region" description="Helical" evidence="9">
    <location>
        <begin position="183"/>
        <end position="200"/>
    </location>
</feature>
<reference evidence="10 11" key="1">
    <citation type="submission" date="2019-03" db="EMBL/GenBank/DDBJ databases">
        <title>Genomic Encyclopedia of Type Strains, Phase IV (KMG-IV): sequencing the most valuable type-strain genomes for metagenomic binning, comparative biology and taxonomic classification.</title>
        <authorList>
            <person name="Goeker M."/>
        </authorList>
    </citation>
    <scope>NUCLEOTIDE SEQUENCE [LARGE SCALE GENOMIC DNA]</scope>
    <source>
        <strain evidence="10 11">DSM 20467</strain>
    </source>
</reference>
<accession>A0A4R3K6H5</accession>
<keyword evidence="6 9" id="KW-1133">Transmembrane helix</keyword>
<dbReference type="Proteomes" id="UP000295188">
    <property type="component" value="Unassembled WGS sequence"/>
</dbReference>
<feature type="transmembrane region" description="Helical" evidence="9">
    <location>
        <begin position="30"/>
        <end position="48"/>
    </location>
</feature>
<evidence type="ECO:0000256" key="3">
    <source>
        <dbReference type="ARBA" id="ARBA00022031"/>
    </source>
</evidence>
<dbReference type="Pfam" id="PF00375">
    <property type="entry name" value="SDF"/>
    <property type="match status" value="1"/>
</dbReference>
<dbReference type="GO" id="GO:0005886">
    <property type="term" value="C:plasma membrane"/>
    <property type="evidence" value="ECO:0007669"/>
    <property type="project" value="TreeGrafter"/>
</dbReference>
<dbReference type="RefSeq" id="WP_132549889.1">
    <property type="nucleotide sequence ID" value="NZ_SMAA01000010.1"/>
</dbReference>
<dbReference type="InterPro" id="IPR036458">
    <property type="entry name" value="Na:dicarbo_symporter_sf"/>
</dbReference>
<dbReference type="PANTHER" id="PTHR42865:SF5">
    <property type="entry name" value="L-CYSTINE TRANSPORTER TCYP"/>
    <property type="match status" value="1"/>
</dbReference>
<dbReference type="AlphaFoldDB" id="A0A4R3K6H5"/>